<protein>
    <submittedName>
        <fullName evidence="1">Uncharacterized protein</fullName>
    </submittedName>
</protein>
<reference evidence="1" key="1">
    <citation type="submission" date="2021-02" db="EMBL/GenBank/DDBJ databases">
        <authorList>
            <person name="Nowell W R."/>
        </authorList>
    </citation>
    <scope>NUCLEOTIDE SEQUENCE</scope>
</reference>
<proteinExistence type="predicted"/>
<accession>A0A822CCZ4</accession>
<evidence type="ECO:0000313" key="1">
    <source>
        <dbReference type="EMBL" id="CAF5040574.1"/>
    </source>
</evidence>
<sequence>EMMKDKLNNWKLIHKGMNPDAEAYLIWHRFGRDAVKRSDQEIHLQVDVEKLI</sequence>
<gene>
    <name evidence="1" type="ORF">QYT958_LOCUS41363</name>
</gene>
<dbReference type="EMBL" id="CAJOBR010046757">
    <property type="protein sequence ID" value="CAF5040574.1"/>
    <property type="molecule type" value="Genomic_DNA"/>
</dbReference>
<comment type="caution">
    <text evidence="1">The sequence shown here is derived from an EMBL/GenBank/DDBJ whole genome shotgun (WGS) entry which is preliminary data.</text>
</comment>
<feature type="non-terminal residue" evidence="1">
    <location>
        <position position="1"/>
    </location>
</feature>
<dbReference type="Proteomes" id="UP000663848">
    <property type="component" value="Unassembled WGS sequence"/>
</dbReference>
<name>A0A822CCZ4_9BILA</name>
<dbReference type="AlphaFoldDB" id="A0A822CCZ4"/>
<evidence type="ECO:0000313" key="2">
    <source>
        <dbReference type="Proteomes" id="UP000663848"/>
    </source>
</evidence>
<organism evidence="1 2">
    <name type="scientific">Rotaria socialis</name>
    <dbReference type="NCBI Taxonomy" id="392032"/>
    <lineage>
        <taxon>Eukaryota</taxon>
        <taxon>Metazoa</taxon>
        <taxon>Spiralia</taxon>
        <taxon>Gnathifera</taxon>
        <taxon>Rotifera</taxon>
        <taxon>Eurotatoria</taxon>
        <taxon>Bdelloidea</taxon>
        <taxon>Philodinida</taxon>
        <taxon>Philodinidae</taxon>
        <taxon>Rotaria</taxon>
    </lineage>
</organism>